<evidence type="ECO:0000256" key="5">
    <source>
        <dbReference type="ARBA" id="ARBA00022840"/>
    </source>
</evidence>
<keyword evidence="5" id="KW-0067">ATP-binding</keyword>
<dbReference type="InterPro" id="IPR013815">
    <property type="entry name" value="ATP_grasp_subdomain_1"/>
</dbReference>
<keyword evidence="7" id="KW-0472">Membrane</keyword>
<gene>
    <name evidence="8" type="primary">Ttll3a_2</name>
    <name evidence="8" type="ORF">G6Z76_0012016</name>
</gene>
<proteinExistence type="predicted"/>
<feature type="compositionally biased region" description="Polar residues" evidence="6">
    <location>
        <begin position="42"/>
        <end position="52"/>
    </location>
</feature>
<feature type="transmembrane region" description="Helical" evidence="7">
    <location>
        <begin position="440"/>
        <end position="459"/>
    </location>
</feature>
<evidence type="ECO:0000256" key="6">
    <source>
        <dbReference type="SAM" id="MobiDB-lite"/>
    </source>
</evidence>
<dbReference type="EMBL" id="JAANIC010004582">
    <property type="protein sequence ID" value="KAG5334106.1"/>
    <property type="molecule type" value="Genomic_DNA"/>
</dbReference>
<dbReference type="Gene3D" id="3.30.1490.20">
    <property type="entry name" value="ATP-grasp fold, A domain"/>
    <property type="match status" value="1"/>
</dbReference>
<organism evidence="8 9">
    <name type="scientific">Acromyrmex charruanus</name>
    <dbReference type="NCBI Taxonomy" id="2715315"/>
    <lineage>
        <taxon>Eukaryota</taxon>
        <taxon>Metazoa</taxon>
        <taxon>Ecdysozoa</taxon>
        <taxon>Arthropoda</taxon>
        <taxon>Hexapoda</taxon>
        <taxon>Insecta</taxon>
        <taxon>Pterygota</taxon>
        <taxon>Neoptera</taxon>
        <taxon>Endopterygota</taxon>
        <taxon>Hymenoptera</taxon>
        <taxon>Apocrita</taxon>
        <taxon>Aculeata</taxon>
        <taxon>Formicoidea</taxon>
        <taxon>Formicidae</taxon>
        <taxon>Myrmicinae</taxon>
        <taxon>Acromyrmex</taxon>
    </lineage>
</organism>
<dbReference type="Proteomes" id="UP000669903">
    <property type="component" value="Unassembled WGS sequence"/>
</dbReference>
<dbReference type="Pfam" id="PF03133">
    <property type="entry name" value="TTL"/>
    <property type="match status" value="2"/>
</dbReference>
<sequence length="558" mass="64923">MCTGNQGNRKEHARDQRIGNPMVLVAPHQQASGGHIGDKKSQSNWKLPSSSVDLDRKDNSVTPYHRANHERMTHPKWTLPDTNDQSEVEITCCIFSEETTVTRHHNCCKSKKEAYWKIKQKIKNAVKKHKIFLLRDKLPKLKEALEARGWVQKYESTKIRMLPYGTAANLEAHSLGDITQADETLNERAVIFAFLRYKQPDFIWDCRNNFVEWHRGFGCNILLNKYQRSFLYEENVSDALFPRTYNPSTQQTFVEDFRLTAAAGLLKWFIRGTTVAEEILVANSEKRRVIPIVRLEFAIKKGEQPSDEEWNYFLNNHTTALHHGVGIDSSSEKSRRIRAKCFLAAVAILEKLKTIDPQYEMNDIRGIWILKPSHLCCGNGIMSHNLKDIMHKIEQKPKDYYIVQKYIGMFLFKHAARIAFNLLIELFIFQNVLLIKKTKFGIRLWYLVTCTFPLTIWLFKNNGGHRSDEAAQNHMERRRCSFELYGADFMLAEDMSVWLIEINTNPRMHPPSSRLTRRLYSNVLESLVKGEQQNGYEKVIMVFKRKFFQDGDGRADVD</sequence>
<feature type="non-terminal residue" evidence="8">
    <location>
        <position position="1"/>
    </location>
</feature>
<evidence type="ECO:0000256" key="4">
    <source>
        <dbReference type="ARBA" id="ARBA00022741"/>
    </source>
</evidence>
<dbReference type="GO" id="GO:0005524">
    <property type="term" value="F:ATP binding"/>
    <property type="evidence" value="ECO:0007669"/>
    <property type="project" value="UniProtKB-KW"/>
</dbReference>
<protein>
    <submittedName>
        <fullName evidence="8">TTL3A glycylase</fullName>
    </submittedName>
</protein>
<evidence type="ECO:0000256" key="2">
    <source>
        <dbReference type="ARBA" id="ARBA00022490"/>
    </source>
</evidence>
<keyword evidence="7" id="KW-0812">Transmembrane</keyword>
<keyword evidence="2" id="KW-0963">Cytoplasm</keyword>
<comment type="caution">
    <text evidence="8">The sequence shown here is derived from an EMBL/GenBank/DDBJ whole genome shotgun (WGS) entry which is preliminary data.</text>
</comment>
<dbReference type="Gene3D" id="3.30.470.20">
    <property type="entry name" value="ATP-grasp fold, B domain"/>
    <property type="match status" value="1"/>
</dbReference>
<dbReference type="GO" id="GO:0070736">
    <property type="term" value="F:protein-glycine ligase activity, initiating"/>
    <property type="evidence" value="ECO:0007669"/>
    <property type="project" value="TreeGrafter"/>
</dbReference>
<dbReference type="SUPFAM" id="SSF56059">
    <property type="entry name" value="Glutathione synthetase ATP-binding domain-like"/>
    <property type="match status" value="1"/>
</dbReference>
<dbReference type="InterPro" id="IPR004344">
    <property type="entry name" value="TTL/TTLL_fam"/>
</dbReference>
<evidence type="ECO:0000256" key="7">
    <source>
        <dbReference type="SAM" id="Phobius"/>
    </source>
</evidence>
<dbReference type="InterPro" id="IPR051437">
    <property type="entry name" value="TTLL_monoglycylase"/>
</dbReference>
<feature type="non-terminal residue" evidence="8">
    <location>
        <position position="558"/>
    </location>
</feature>
<evidence type="ECO:0000313" key="8">
    <source>
        <dbReference type="EMBL" id="KAG5334106.1"/>
    </source>
</evidence>
<dbReference type="PANTHER" id="PTHR45870:SF2">
    <property type="entry name" value="TUBULIN MONOGLYCYLASE TTLL3"/>
    <property type="match status" value="1"/>
</dbReference>
<evidence type="ECO:0000256" key="3">
    <source>
        <dbReference type="ARBA" id="ARBA00022598"/>
    </source>
</evidence>
<comment type="subcellular location">
    <subcellularLocation>
        <location evidence="1">Cytoplasm</location>
    </subcellularLocation>
</comment>
<keyword evidence="4" id="KW-0547">Nucleotide-binding</keyword>
<dbReference type="AlphaFoldDB" id="A0A836FW22"/>
<keyword evidence="9" id="KW-1185">Reference proteome</keyword>
<dbReference type="GO" id="GO:0005737">
    <property type="term" value="C:cytoplasm"/>
    <property type="evidence" value="ECO:0007669"/>
    <property type="project" value="UniProtKB-SubCell"/>
</dbReference>
<dbReference type="GO" id="GO:0015630">
    <property type="term" value="C:microtubule cytoskeleton"/>
    <property type="evidence" value="ECO:0007669"/>
    <property type="project" value="TreeGrafter"/>
</dbReference>
<keyword evidence="3" id="KW-0436">Ligase</keyword>
<dbReference type="PANTHER" id="PTHR45870">
    <property type="entry name" value="TUBULIN MONOGLYCYLASE TTLL3"/>
    <property type="match status" value="1"/>
</dbReference>
<evidence type="ECO:0000256" key="1">
    <source>
        <dbReference type="ARBA" id="ARBA00004496"/>
    </source>
</evidence>
<evidence type="ECO:0000313" key="9">
    <source>
        <dbReference type="Proteomes" id="UP000669903"/>
    </source>
</evidence>
<name>A0A836FW22_9HYME</name>
<accession>A0A836FW22</accession>
<reference evidence="8" key="1">
    <citation type="submission" date="2020-03" db="EMBL/GenBank/DDBJ databases">
        <title>Relaxed selection underlies rapid genomic changes in the transitions from sociality to social parasitism in ants.</title>
        <authorList>
            <person name="Bi X."/>
        </authorList>
    </citation>
    <scope>NUCLEOTIDE SEQUENCE</scope>
    <source>
        <strain evidence="8">BGI-DK2014a</strain>
        <tissue evidence="8">Whole body</tissue>
    </source>
</reference>
<feature type="region of interest" description="Disordered" evidence="6">
    <location>
        <begin position="29"/>
        <end position="59"/>
    </location>
</feature>
<keyword evidence="7" id="KW-1133">Transmembrane helix</keyword>